<evidence type="ECO:0000259" key="1">
    <source>
        <dbReference type="Pfam" id="PF13847"/>
    </source>
</evidence>
<dbReference type="AlphaFoldDB" id="A0A832THF5"/>
<dbReference type="Gene3D" id="3.40.50.150">
    <property type="entry name" value="Vaccinia Virus protein VP39"/>
    <property type="match status" value="1"/>
</dbReference>
<dbReference type="InterPro" id="IPR025714">
    <property type="entry name" value="Methyltranfer_dom"/>
</dbReference>
<organism evidence="2 3">
    <name type="scientific">Methanopyrus kandleri</name>
    <dbReference type="NCBI Taxonomy" id="2320"/>
    <lineage>
        <taxon>Archaea</taxon>
        <taxon>Methanobacteriati</taxon>
        <taxon>Methanobacteriota</taxon>
        <taxon>Methanomada group</taxon>
        <taxon>Methanopyri</taxon>
        <taxon>Methanopyrales</taxon>
        <taxon>Methanopyraceae</taxon>
        <taxon>Methanopyrus</taxon>
    </lineage>
</organism>
<name>A0A832THF5_9EURY</name>
<dbReference type="GO" id="GO:0008168">
    <property type="term" value="F:methyltransferase activity"/>
    <property type="evidence" value="ECO:0007669"/>
    <property type="project" value="UniProtKB-KW"/>
</dbReference>
<dbReference type="GO" id="GO:0032259">
    <property type="term" value="P:methylation"/>
    <property type="evidence" value="ECO:0007669"/>
    <property type="project" value="UniProtKB-KW"/>
</dbReference>
<reference evidence="2" key="1">
    <citation type="journal article" date="2020" name="bioRxiv">
        <title>A rank-normalized archaeal taxonomy based on genome phylogeny resolves widespread incomplete and uneven classifications.</title>
        <authorList>
            <person name="Rinke C."/>
            <person name="Chuvochina M."/>
            <person name="Mussig A.J."/>
            <person name="Chaumeil P.-A."/>
            <person name="Waite D.W."/>
            <person name="Whitman W.B."/>
            <person name="Parks D.H."/>
            <person name="Hugenholtz P."/>
        </authorList>
    </citation>
    <scope>NUCLEOTIDE SEQUENCE</scope>
    <source>
        <strain evidence="2">UBA8853</strain>
    </source>
</reference>
<comment type="caution">
    <text evidence="2">The sequence shown here is derived from an EMBL/GenBank/DDBJ whole genome shotgun (WGS) entry which is preliminary data.</text>
</comment>
<sequence>MRRYRIRPTDFVAVVSHFEARELLRAVRKGGEIEIQLDLGLHSGKARINGDTVVIEGVELTRDELESMTGWKGAYGLTTDNVYRIEIRAEHYYKLLPVRPGEAPTIEIDGIRMHRTKWTDPWTDAGVKVGKVGVSEGDRVLDVCTGLGYTALRAVERGAEVISVEKDRNVLEIAGANPWSRGLEEVEILLGPAEEVVPSLDDEFDAIVHDPPRLARAGELYSENFYRELLRLLRPGGRLVHYVGAPGSRYRGKDVLAGVSRRLTRVGFEVVDVDRRWGLVTAEKPSARV</sequence>
<protein>
    <submittedName>
        <fullName evidence="2">Methyltransferase domain-containing protein</fullName>
    </submittedName>
</protein>
<dbReference type="GeneID" id="1476696"/>
<evidence type="ECO:0000313" key="3">
    <source>
        <dbReference type="Proteomes" id="UP000619545"/>
    </source>
</evidence>
<dbReference type="InterPro" id="IPR029063">
    <property type="entry name" value="SAM-dependent_MTases_sf"/>
</dbReference>
<proteinExistence type="predicted"/>
<dbReference type="EMBL" id="DUJS01000002">
    <property type="protein sequence ID" value="HII70183.1"/>
    <property type="molecule type" value="Genomic_DNA"/>
</dbReference>
<feature type="domain" description="Methyltransferase" evidence="1">
    <location>
        <begin position="136"/>
        <end position="240"/>
    </location>
</feature>
<dbReference type="OMA" id="LDTCMGL"/>
<dbReference type="RefSeq" id="WP_011018965.1">
    <property type="nucleotide sequence ID" value="NZ_DUJS01000002.1"/>
</dbReference>
<gene>
    <name evidence="2" type="ORF">HA336_03000</name>
</gene>
<dbReference type="Pfam" id="PF13847">
    <property type="entry name" value="Methyltransf_31"/>
    <property type="match status" value="1"/>
</dbReference>
<dbReference type="Proteomes" id="UP000619545">
    <property type="component" value="Unassembled WGS sequence"/>
</dbReference>
<evidence type="ECO:0000313" key="2">
    <source>
        <dbReference type="EMBL" id="HII70183.1"/>
    </source>
</evidence>
<dbReference type="CDD" id="cd02440">
    <property type="entry name" value="AdoMet_MTases"/>
    <property type="match status" value="1"/>
</dbReference>
<keyword evidence="2" id="KW-0489">Methyltransferase</keyword>
<dbReference type="SUPFAM" id="SSF53335">
    <property type="entry name" value="S-adenosyl-L-methionine-dependent methyltransferases"/>
    <property type="match status" value="1"/>
</dbReference>
<keyword evidence="2" id="KW-0808">Transferase</keyword>
<accession>A0A832THF5</accession>